<gene>
    <name evidence="2" type="ORF">GCM10010840_07080</name>
</gene>
<dbReference type="RefSeq" id="WP_188969098.1">
    <property type="nucleotide sequence ID" value="NZ_BMOL01000002.1"/>
</dbReference>
<keyword evidence="3" id="KW-1185">Reference proteome</keyword>
<evidence type="ECO:0000313" key="3">
    <source>
        <dbReference type="Proteomes" id="UP000639973"/>
    </source>
</evidence>
<evidence type="ECO:0008006" key="4">
    <source>
        <dbReference type="Google" id="ProtNLM"/>
    </source>
</evidence>
<feature type="compositionally biased region" description="Basic residues" evidence="1">
    <location>
        <begin position="10"/>
        <end position="20"/>
    </location>
</feature>
<evidence type="ECO:0000256" key="1">
    <source>
        <dbReference type="SAM" id="MobiDB-lite"/>
    </source>
</evidence>
<name>A0ABQ2G2A9_9DEIO</name>
<proteinExistence type="predicted"/>
<comment type="caution">
    <text evidence="2">The sequence shown here is derived from an EMBL/GenBank/DDBJ whole genome shotgun (WGS) entry which is preliminary data.</text>
</comment>
<organism evidence="2 3">
    <name type="scientific">Deinococcus aerolatus</name>
    <dbReference type="NCBI Taxonomy" id="522487"/>
    <lineage>
        <taxon>Bacteria</taxon>
        <taxon>Thermotogati</taxon>
        <taxon>Deinococcota</taxon>
        <taxon>Deinococci</taxon>
        <taxon>Deinococcales</taxon>
        <taxon>Deinococcaceae</taxon>
        <taxon>Deinococcus</taxon>
    </lineage>
</organism>
<reference evidence="3" key="1">
    <citation type="journal article" date="2019" name="Int. J. Syst. Evol. Microbiol.">
        <title>The Global Catalogue of Microorganisms (GCM) 10K type strain sequencing project: providing services to taxonomists for standard genome sequencing and annotation.</title>
        <authorList>
            <consortium name="The Broad Institute Genomics Platform"/>
            <consortium name="The Broad Institute Genome Sequencing Center for Infectious Disease"/>
            <person name="Wu L."/>
            <person name="Ma J."/>
        </authorList>
    </citation>
    <scope>NUCLEOTIDE SEQUENCE [LARGE SCALE GENOMIC DNA]</scope>
    <source>
        <strain evidence="3">JCM 15442</strain>
    </source>
</reference>
<feature type="region of interest" description="Disordered" evidence="1">
    <location>
        <begin position="1"/>
        <end position="37"/>
    </location>
</feature>
<sequence length="83" mass="9557">MPRFEYLDRKPKKKRKKAGLRKAAPATGGGPHKGESEERVEVVYIRKETVRAVWREVRNDGDPAESVSELVEDLLLAWLRERA</sequence>
<dbReference type="EMBL" id="BMOL01000002">
    <property type="protein sequence ID" value="GGL71524.1"/>
    <property type="molecule type" value="Genomic_DNA"/>
</dbReference>
<accession>A0ABQ2G2A9</accession>
<evidence type="ECO:0000313" key="2">
    <source>
        <dbReference type="EMBL" id="GGL71524.1"/>
    </source>
</evidence>
<dbReference type="Proteomes" id="UP000639973">
    <property type="component" value="Unassembled WGS sequence"/>
</dbReference>
<protein>
    <recommendedName>
        <fullName evidence="4">CopG family transcriptional regulator</fullName>
    </recommendedName>
</protein>